<feature type="compositionally biased region" description="Gly residues" evidence="1">
    <location>
        <begin position="1"/>
        <end position="13"/>
    </location>
</feature>
<keyword evidence="3" id="KW-1185">Reference proteome</keyword>
<feature type="compositionally biased region" description="Basic and acidic residues" evidence="1">
    <location>
        <begin position="66"/>
        <end position="83"/>
    </location>
</feature>
<evidence type="ECO:0000256" key="1">
    <source>
        <dbReference type="SAM" id="MobiDB-lite"/>
    </source>
</evidence>
<evidence type="ECO:0000313" key="3">
    <source>
        <dbReference type="Proteomes" id="UP001465755"/>
    </source>
</evidence>
<name>A0AAW1NLA0_9CHLO</name>
<reference evidence="2 3" key="1">
    <citation type="journal article" date="2024" name="Nat. Commun.">
        <title>Phylogenomics reveals the evolutionary origins of lichenization in chlorophyte algae.</title>
        <authorList>
            <person name="Puginier C."/>
            <person name="Libourel C."/>
            <person name="Otte J."/>
            <person name="Skaloud P."/>
            <person name="Haon M."/>
            <person name="Grisel S."/>
            <person name="Petersen M."/>
            <person name="Berrin J.G."/>
            <person name="Delaux P.M."/>
            <person name="Dal Grande F."/>
            <person name="Keller J."/>
        </authorList>
    </citation>
    <scope>NUCLEOTIDE SEQUENCE [LARGE SCALE GENOMIC DNA]</scope>
    <source>
        <strain evidence="2 3">SAG 2036</strain>
    </source>
</reference>
<proteinExistence type="predicted"/>
<accession>A0AAW1NLA0</accession>
<feature type="compositionally biased region" description="Basic residues" evidence="1">
    <location>
        <begin position="156"/>
        <end position="168"/>
    </location>
</feature>
<feature type="compositionally biased region" description="Basic and acidic residues" evidence="1">
    <location>
        <begin position="117"/>
        <end position="149"/>
    </location>
</feature>
<gene>
    <name evidence="2" type="ORF">WJX73_010656</name>
</gene>
<evidence type="ECO:0000313" key="2">
    <source>
        <dbReference type="EMBL" id="KAK9788327.1"/>
    </source>
</evidence>
<dbReference type="AlphaFoldDB" id="A0AAW1NLA0"/>
<feature type="region of interest" description="Disordered" evidence="1">
    <location>
        <begin position="1"/>
        <end position="178"/>
    </location>
</feature>
<dbReference type="EMBL" id="JALJOQ010000228">
    <property type="protein sequence ID" value="KAK9788327.1"/>
    <property type="molecule type" value="Genomic_DNA"/>
</dbReference>
<organism evidence="2 3">
    <name type="scientific">Symbiochloris irregularis</name>
    <dbReference type="NCBI Taxonomy" id="706552"/>
    <lineage>
        <taxon>Eukaryota</taxon>
        <taxon>Viridiplantae</taxon>
        <taxon>Chlorophyta</taxon>
        <taxon>core chlorophytes</taxon>
        <taxon>Trebouxiophyceae</taxon>
        <taxon>Trebouxiales</taxon>
        <taxon>Trebouxiaceae</taxon>
        <taxon>Symbiochloris</taxon>
    </lineage>
</organism>
<sequence>MGVVGRGQYGTGCGSAQEGEAGRGGWNYGEEHRGGGSAGCRGKGLSREANGGGGVTTGRELGWSTERWRVRREEGKGAWERRRNQGSVAQNGHGEINGAFRGPGDRAVLHGGAGEGKGADKDGETCGEARPRGGGQFEDKDGGGWKGVDEGACGGRRARAGKQGRAKAGRQGGGGGGG</sequence>
<dbReference type="Proteomes" id="UP001465755">
    <property type="component" value="Unassembled WGS sequence"/>
</dbReference>
<protein>
    <submittedName>
        <fullName evidence="2">Uncharacterized protein</fullName>
    </submittedName>
</protein>
<comment type="caution">
    <text evidence="2">The sequence shown here is derived from an EMBL/GenBank/DDBJ whole genome shotgun (WGS) entry which is preliminary data.</text>
</comment>